<dbReference type="EMBL" id="JBHSLN010000024">
    <property type="protein sequence ID" value="MFC5298034.1"/>
    <property type="molecule type" value="Genomic_DNA"/>
</dbReference>
<proteinExistence type="predicted"/>
<accession>A0ABW0FIV1</accession>
<evidence type="ECO:0000313" key="1">
    <source>
        <dbReference type="EMBL" id="MFC5298034.1"/>
    </source>
</evidence>
<evidence type="ECO:0000313" key="2">
    <source>
        <dbReference type="Proteomes" id="UP001595937"/>
    </source>
</evidence>
<dbReference type="RefSeq" id="WP_343924946.1">
    <property type="nucleotide sequence ID" value="NZ_BAAAIR010000043.1"/>
</dbReference>
<dbReference type="Proteomes" id="UP001595937">
    <property type="component" value="Unassembled WGS sequence"/>
</dbReference>
<sequence>MTTNSQLTRAASSFVLEDLGEVRPGISRSELVELVAHHLDRGQHSEARTLSLAAYSENPKDNDVRAIYAFSWLPLEPRRSREIISETGNTKNMSSAVRDINLATSFLIEGNLDGARSTIAGISTIADGSDVPAWLWDPKSLTSHPQVAFMSPTTWIESSPVSSAAGQQSLASEL</sequence>
<protein>
    <submittedName>
        <fullName evidence="1">Uncharacterized protein</fullName>
    </submittedName>
</protein>
<organism evidence="1 2">
    <name type="scientific">Brachybacterium tyrofermentans</name>
    <dbReference type="NCBI Taxonomy" id="47848"/>
    <lineage>
        <taxon>Bacteria</taxon>
        <taxon>Bacillati</taxon>
        <taxon>Actinomycetota</taxon>
        <taxon>Actinomycetes</taxon>
        <taxon>Micrococcales</taxon>
        <taxon>Dermabacteraceae</taxon>
        <taxon>Brachybacterium</taxon>
    </lineage>
</organism>
<comment type="caution">
    <text evidence="1">The sequence shown here is derived from an EMBL/GenBank/DDBJ whole genome shotgun (WGS) entry which is preliminary data.</text>
</comment>
<keyword evidence="2" id="KW-1185">Reference proteome</keyword>
<reference evidence="2" key="1">
    <citation type="journal article" date="2019" name="Int. J. Syst. Evol. Microbiol.">
        <title>The Global Catalogue of Microorganisms (GCM) 10K type strain sequencing project: providing services to taxonomists for standard genome sequencing and annotation.</title>
        <authorList>
            <consortium name="The Broad Institute Genomics Platform"/>
            <consortium name="The Broad Institute Genome Sequencing Center for Infectious Disease"/>
            <person name="Wu L."/>
            <person name="Ma J."/>
        </authorList>
    </citation>
    <scope>NUCLEOTIDE SEQUENCE [LARGE SCALE GENOMIC DNA]</scope>
    <source>
        <strain evidence="2">CGMCC 1.16455</strain>
    </source>
</reference>
<name>A0ABW0FIV1_9MICO</name>
<dbReference type="GeneID" id="303298040"/>
<gene>
    <name evidence="1" type="ORF">ACFPK8_10980</name>
</gene>